<keyword evidence="2" id="KW-1185">Reference proteome</keyword>
<dbReference type="OrthoDB" id="2195904at2759"/>
<reference evidence="1 2" key="2">
    <citation type="submission" date="2014-03" db="EMBL/GenBank/DDBJ databases">
        <title>The Genome Sequence of Anncaliia algerae insect isolate PRA339.</title>
        <authorList>
            <consortium name="The Broad Institute Genome Sequencing Platform"/>
            <consortium name="The Broad Institute Genome Sequencing Center for Infectious Disease"/>
            <person name="Cuomo C."/>
            <person name="Becnel J."/>
            <person name="Sanscrainte N."/>
            <person name="Walker B."/>
            <person name="Young S.K."/>
            <person name="Zeng Q."/>
            <person name="Gargeya S."/>
            <person name="Fitzgerald M."/>
            <person name="Haas B."/>
            <person name="Abouelleil A."/>
            <person name="Alvarado L."/>
            <person name="Arachchi H.M."/>
            <person name="Berlin A.M."/>
            <person name="Chapman S.B."/>
            <person name="Dewar J."/>
            <person name="Goldberg J."/>
            <person name="Griggs A."/>
            <person name="Gujja S."/>
            <person name="Hansen M."/>
            <person name="Howarth C."/>
            <person name="Imamovic A."/>
            <person name="Larimer J."/>
            <person name="McCowan C."/>
            <person name="Murphy C."/>
            <person name="Neiman D."/>
            <person name="Pearson M."/>
            <person name="Priest M."/>
            <person name="Roberts A."/>
            <person name="Saif S."/>
            <person name="Shea T."/>
            <person name="Sisk P."/>
            <person name="Sykes S."/>
            <person name="Wortman J."/>
            <person name="Nusbaum C."/>
            <person name="Birren B."/>
        </authorList>
    </citation>
    <scope>NUCLEOTIDE SEQUENCE [LARGE SCALE GENOMIC DNA]</scope>
    <source>
        <strain evidence="1 2">PRA339</strain>
    </source>
</reference>
<dbReference type="VEuPathDB" id="MicrosporidiaDB:H312_03401"/>
<reference evidence="2" key="1">
    <citation type="submission" date="2013-02" db="EMBL/GenBank/DDBJ databases">
        <authorList>
            <consortium name="The Broad Institute Genome Sequencing Platform"/>
            <person name="Cuomo C."/>
            <person name="Becnel J."/>
            <person name="Sanscrainte N."/>
            <person name="Walker B."/>
            <person name="Young S.K."/>
            <person name="Zeng Q."/>
            <person name="Gargeya S."/>
            <person name="Fitzgerald M."/>
            <person name="Haas B."/>
            <person name="Abouelleil A."/>
            <person name="Alvarado L."/>
            <person name="Arachchi H.M."/>
            <person name="Berlin A.M."/>
            <person name="Chapman S.B."/>
            <person name="Dewar J."/>
            <person name="Goldberg J."/>
            <person name="Griggs A."/>
            <person name="Gujja S."/>
            <person name="Hansen M."/>
            <person name="Howarth C."/>
            <person name="Imamovic A."/>
            <person name="Larimer J."/>
            <person name="McCowan C."/>
            <person name="Murphy C."/>
            <person name="Neiman D."/>
            <person name="Pearson M."/>
            <person name="Priest M."/>
            <person name="Roberts A."/>
            <person name="Saif S."/>
            <person name="Shea T."/>
            <person name="Sisk P."/>
            <person name="Sykes S."/>
            <person name="Wortman J."/>
            <person name="Nusbaum C."/>
            <person name="Birren B."/>
        </authorList>
    </citation>
    <scope>NUCLEOTIDE SEQUENCE [LARGE SCALE GENOMIC DNA]</scope>
    <source>
        <strain evidence="2">PRA339</strain>
    </source>
</reference>
<sequence length="59" mass="7018">MNRVVKSSSDEFQTLFFELGVNNELPENWNRFKEILVDFCIEQSLYTIRNIKKRSGGYI</sequence>
<dbReference type="EMBL" id="KK365324">
    <property type="protein sequence ID" value="KCZ79213.1"/>
    <property type="molecule type" value="Genomic_DNA"/>
</dbReference>
<gene>
    <name evidence="1" type="ORF">H312_03401</name>
</gene>
<accession>A0A059EW01</accession>
<protein>
    <submittedName>
        <fullName evidence="1">Uncharacterized protein</fullName>
    </submittedName>
</protein>
<evidence type="ECO:0000313" key="1">
    <source>
        <dbReference type="EMBL" id="KCZ79213.1"/>
    </source>
</evidence>
<dbReference type="HOGENOM" id="CLU_2960283_0_0_1"/>
<name>A0A059EW01_9MICR</name>
<dbReference type="AlphaFoldDB" id="A0A059EW01"/>
<dbReference type="Proteomes" id="UP000030655">
    <property type="component" value="Unassembled WGS sequence"/>
</dbReference>
<evidence type="ECO:0000313" key="2">
    <source>
        <dbReference type="Proteomes" id="UP000030655"/>
    </source>
</evidence>
<proteinExistence type="predicted"/>
<organism evidence="1 2">
    <name type="scientific">Anncaliia algerae PRA339</name>
    <dbReference type="NCBI Taxonomy" id="1288291"/>
    <lineage>
        <taxon>Eukaryota</taxon>
        <taxon>Fungi</taxon>
        <taxon>Fungi incertae sedis</taxon>
        <taxon>Microsporidia</taxon>
        <taxon>Tubulinosematoidea</taxon>
        <taxon>Tubulinosematidae</taxon>
        <taxon>Anncaliia</taxon>
    </lineage>
</organism>